<evidence type="ECO:0000256" key="2">
    <source>
        <dbReference type="ARBA" id="ARBA00023015"/>
    </source>
</evidence>
<evidence type="ECO:0000256" key="3">
    <source>
        <dbReference type="ARBA" id="ARBA00023125"/>
    </source>
</evidence>
<feature type="compositionally biased region" description="Basic and acidic residues" evidence="6">
    <location>
        <begin position="1"/>
        <end position="10"/>
    </location>
</feature>
<feature type="compositionally biased region" description="Low complexity" evidence="6">
    <location>
        <begin position="248"/>
        <end position="264"/>
    </location>
</feature>
<evidence type="ECO:0000256" key="6">
    <source>
        <dbReference type="SAM" id="MobiDB-lite"/>
    </source>
</evidence>
<dbReference type="GO" id="GO:0000981">
    <property type="term" value="F:DNA-binding transcription factor activity, RNA polymerase II-specific"/>
    <property type="evidence" value="ECO:0007669"/>
    <property type="project" value="InterPro"/>
</dbReference>
<evidence type="ECO:0000256" key="1">
    <source>
        <dbReference type="ARBA" id="ARBA00004123"/>
    </source>
</evidence>
<keyword evidence="9" id="KW-1185">Reference proteome</keyword>
<dbReference type="RefSeq" id="XP_033668731.1">
    <property type="nucleotide sequence ID" value="XM_033812473.1"/>
</dbReference>
<gene>
    <name evidence="8" type="ORF">M409DRAFT_53801</name>
</gene>
<feature type="compositionally biased region" description="Polar residues" evidence="6">
    <location>
        <begin position="238"/>
        <end position="247"/>
    </location>
</feature>
<comment type="subcellular location">
    <subcellularLocation>
        <location evidence="1">Nucleus</location>
    </subcellularLocation>
</comment>
<accession>A0A6A6CPT7</accession>
<name>A0A6A6CPT7_ZASCE</name>
<dbReference type="SMART" id="SM00066">
    <property type="entry name" value="GAL4"/>
    <property type="match status" value="1"/>
</dbReference>
<dbReference type="Proteomes" id="UP000799537">
    <property type="component" value="Unassembled WGS sequence"/>
</dbReference>
<evidence type="ECO:0000313" key="8">
    <source>
        <dbReference type="EMBL" id="KAF2167842.1"/>
    </source>
</evidence>
<sequence length="455" mass="49139">MRPAQKEGSRRSATQRRQHPTVRGACEACHNRKVRCELPPEGGPCSNCVSASRPCFFLPRIRSGRPRNNNDTGAGSDAGTSGSEAGVNSGENTRTTSTPRASVTADTPPRPASSQAPYAFDGSSMPPTTRMEDTFDMANPATFDSHWDFAAASALAQLDSAGLSAAPNARPVLPAVPTSTTDPSSGALMMDPMDMDHFMPMQYNATMPDLSPSTFARWLTGQPDESYGVVDPNAYGWRNSTQATSVPHDNASDTSSTHTSTNNAPLPKGLDLLSKLQSYVEGLSQCFERHKKGGHRPDLTMKNRGLQTLLQAVDCTCTNISERLGPLAESRRSSIRTDISSGTDMSAPIPKASIDPDRPKDLMEAGLVFLAAIFKILHAFELISGYNVPPEDSADLILLYKRCEFNLTQTKMALMQIAQVLPSLVETTKQATSRAIELESHFASAAFERSHDAWT</sequence>
<dbReference type="OrthoDB" id="3650012at2759"/>
<dbReference type="Pfam" id="PF00172">
    <property type="entry name" value="Zn_clus"/>
    <property type="match status" value="1"/>
</dbReference>
<dbReference type="AlphaFoldDB" id="A0A6A6CPT7"/>
<dbReference type="EMBL" id="ML993592">
    <property type="protein sequence ID" value="KAF2167842.1"/>
    <property type="molecule type" value="Genomic_DNA"/>
</dbReference>
<dbReference type="PANTHER" id="PTHR47540:SF5">
    <property type="entry name" value="ZN(II)2CYS6 TRANSCRIPTION FACTOR"/>
    <property type="match status" value="1"/>
</dbReference>
<feature type="compositionally biased region" description="Low complexity" evidence="6">
    <location>
        <begin position="71"/>
        <end position="86"/>
    </location>
</feature>
<dbReference type="GO" id="GO:0043565">
    <property type="term" value="F:sequence-specific DNA binding"/>
    <property type="evidence" value="ECO:0007669"/>
    <property type="project" value="TreeGrafter"/>
</dbReference>
<dbReference type="PANTHER" id="PTHR47540">
    <property type="entry name" value="THIAMINE REPRESSIBLE GENES REGULATORY PROTEIN THI5"/>
    <property type="match status" value="1"/>
</dbReference>
<feature type="region of interest" description="Disordered" evidence="6">
    <location>
        <begin position="1"/>
        <end position="24"/>
    </location>
</feature>
<dbReference type="CDD" id="cd00067">
    <property type="entry name" value="GAL4"/>
    <property type="match status" value="1"/>
</dbReference>
<dbReference type="GO" id="GO:0005634">
    <property type="term" value="C:nucleus"/>
    <property type="evidence" value="ECO:0007669"/>
    <property type="project" value="UniProtKB-SubCell"/>
</dbReference>
<evidence type="ECO:0000256" key="5">
    <source>
        <dbReference type="ARBA" id="ARBA00023242"/>
    </source>
</evidence>
<feature type="compositionally biased region" description="Polar residues" evidence="6">
    <location>
        <begin position="89"/>
        <end position="105"/>
    </location>
</feature>
<dbReference type="InterPro" id="IPR001138">
    <property type="entry name" value="Zn2Cys6_DnaBD"/>
</dbReference>
<dbReference type="PROSITE" id="PS50048">
    <property type="entry name" value="ZN2_CY6_FUNGAL_2"/>
    <property type="match status" value="1"/>
</dbReference>
<evidence type="ECO:0000313" key="9">
    <source>
        <dbReference type="Proteomes" id="UP000799537"/>
    </source>
</evidence>
<feature type="region of interest" description="Disordered" evidence="6">
    <location>
        <begin position="59"/>
        <end position="135"/>
    </location>
</feature>
<dbReference type="GO" id="GO:0008270">
    <property type="term" value="F:zinc ion binding"/>
    <property type="evidence" value="ECO:0007669"/>
    <property type="project" value="InterPro"/>
</dbReference>
<keyword evidence="2" id="KW-0805">Transcription regulation</keyword>
<keyword evidence="4" id="KW-0804">Transcription</keyword>
<dbReference type="SUPFAM" id="SSF57701">
    <property type="entry name" value="Zn2/Cys6 DNA-binding domain"/>
    <property type="match status" value="1"/>
</dbReference>
<reference evidence="8" key="1">
    <citation type="journal article" date="2020" name="Stud. Mycol.">
        <title>101 Dothideomycetes genomes: a test case for predicting lifestyles and emergence of pathogens.</title>
        <authorList>
            <person name="Haridas S."/>
            <person name="Albert R."/>
            <person name="Binder M."/>
            <person name="Bloem J."/>
            <person name="Labutti K."/>
            <person name="Salamov A."/>
            <person name="Andreopoulos B."/>
            <person name="Baker S."/>
            <person name="Barry K."/>
            <person name="Bills G."/>
            <person name="Bluhm B."/>
            <person name="Cannon C."/>
            <person name="Castanera R."/>
            <person name="Culley D."/>
            <person name="Daum C."/>
            <person name="Ezra D."/>
            <person name="Gonzalez J."/>
            <person name="Henrissat B."/>
            <person name="Kuo A."/>
            <person name="Liang C."/>
            <person name="Lipzen A."/>
            <person name="Lutzoni F."/>
            <person name="Magnuson J."/>
            <person name="Mondo S."/>
            <person name="Nolan M."/>
            <person name="Ohm R."/>
            <person name="Pangilinan J."/>
            <person name="Park H.-J."/>
            <person name="Ramirez L."/>
            <person name="Alfaro M."/>
            <person name="Sun H."/>
            <person name="Tritt A."/>
            <person name="Yoshinaga Y."/>
            <person name="Zwiers L.-H."/>
            <person name="Turgeon B."/>
            <person name="Goodwin S."/>
            <person name="Spatafora J."/>
            <person name="Crous P."/>
            <person name="Grigoriev I."/>
        </authorList>
    </citation>
    <scope>NUCLEOTIDE SEQUENCE</scope>
    <source>
        <strain evidence="8">ATCC 36951</strain>
    </source>
</reference>
<dbReference type="GeneID" id="54565745"/>
<keyword evidence="5" id="KW-0539">Nucleus</keyword>
<feature type="region of interest" description="Disordered" evidence="6">
    <location>
        <begin position="331"/>
        <end position="355"/>
    </location>
</feature>
<dbReference type="PROSITE" id="PS00463">
    <property type="entry name" value="ZN2_CY6_FUNGAL_1"/>
    <property type="match status" value="1"/>
</dbReference>
<evidence type="ECO:0000259" key="7">
    <source>
        <dbReference type="PROSITE" id="PS50048"/>
    </source>
</evidence>
<keyword evidence="3" id="KW-0238">DNA-binding</keyword>
<organism evidence="8 9">
    <name type="scientific">Zasmidium cellare ATCC 36951</name>
    <dbReference type="NCBI Taxonomy" id="1080233"/>
    <lineage>
        <taxon>Eukaryota</taxon>
        <taxon>Fungi</taxon>
        <taxon>Dikarya</taxon>
        <taxon>Ascomycota</taxon>
        <taxon>Pezizomycotina</taxon>
        <taxon>Dothideomycetes</taxon>
        <taxon>Dothideomycetidae</taxon>
        <taxon>Mycosphaerellales</taxon>
        <taxon>Mycosphaerellaceae</taxon>
        <taxon>Zasmidium</taxon>
    </lineage>
</organism>
<protein>
    <recommendedName>
        <fullName evidence="7">Zn(2)-C6 fungal-type domain-containing protein</fullName>
    </recommendedName>
</protein>
<proteinExistence type="predicted"/>
<dbReference type="GO" id="GO:0045944">
    <property type="term" value="P:positive regulation of transcription by RNA polymerase II"/>
    <property type="evidence" value="ECO:0007669"/>
    <property type="project" value="TreeGrafter"/>
</dbReference>
<feature type="domain" description="Zn(2)-C6 fungal-type" evidence="7">
    <location>
        <begin position="25"/>
        <end position="57"/>
    </location>
</feature>
<dbReference type="Gene3D" id="4.10.240.10">
    <property type="entry name" value="Zn(2)-C6 fungal-type DNA-binding domain"/>
    <property type="match status" value="1"/>
</dbReference>
<dbReference type="InterPro" id="IPR051711">
    <property type="entry name" value="Stress_Response_Reg"/>
</dbReference>
<feature type="region of interest" description="Disordered" evidence="6">
    <location>
        <begin position="238"/>
        <end position="266"/>
    </location>
</feature>
<evidence type="ECO:0000256" key="4">
    <source>
        <dbReference type="ARBA" id="ARBA00023163"/>
    </source>
</evidence>
<dbReference type="InterPro" id="IPR036864">
    <property type="entry name" value="Zn2-C6_fun-type_DNA-bd_sf"/>
</dbReference>